<gene>
    <name evidence="1" type="ORF">A8806_108169</name>
</gene>
<protein>
    <submittedName>
        <fullName evidence="1">Pentapeptide repeat protein</fullName>
    </submittedName>
</protein>
<dbReference type="EMBL" id="QGDL01000008">
    <property type="protein sequence ID" value="PWJ28654.1"/>
    <property type="molecule type" value="Genomic_DNA"/>
</dbReference>
<evidence type="ECO:0000313" key="2">
    <source>
        <dbReference type="Proteomes" id="UP000245845"/>
    </source>
</evidence>
<dbReference type="RefSeq" id="WP_109731835.1">
    <property type="nucleotide sequence ID" value="NZ_BAAACK010000003.1"/>
</dbReference>
<comment type="caution">
    <text evidence="1">The sequence shown here is derived from an EMBL/GenBank/DDBJ whole genome shotgun (WGS) entry which is preliminary data.</text>
</comment>
<evidence type="ECO:0000313" key="1">
    <source>
        <dbReference type="EMBL" id="PWJ28654.1"/>
    </source>
</evidence>
<dbReference type="Gene3D" id="2.160.20.80">
    <property type="entry name" value="E3 ubiquitin-protein ligase SopA"/>
    <property type="match status" value="1"/>
</dbReference>
<dbReference type="Proteomes" id="UP000245845">
    <property type="component" value="Unassembled WGS sequence"/>
</dbReference>
<dbReference type="Pfam" id="PF00805">
    <property type="entry name" value="Pentapeptide"/>
    <property type="match status" value="1"/>
</dbReference>
<dbReference type="OrthoDB" id="154708at2"/>
<sequence length="274" mass="31028">MKLHQYGSNIFNEFRIKCNECSGLCCVALYFSKYDGFPADKVAGTPCRYLDNHFSCSIHNELHSKNMKGCLAYDCCGAGQIVTRLYGEKNWKSNPCTAQEEFDVFVKTFYLQQISWYVSEVLTLLPAKVLWKEADIYLHELHLLLKSSPQKILDIDIELLRTNINILLNKAWTMVKKQIANSENITKKNDFMGHNFRKAQLNGCNFSSTLLIAANLEGCGLTGCNFLGADMRDANIKNANLSESIFLTQGQINAAIGNLNTRIPKHLIRPTAWR</sequence>
<reference evidence="1 2" key="1">
    <citation type="submission" date="2018-05" db="EMBL/GenBank/DDBJ databases">
        <title>The Hungate 1000. A catalogue of reference genomes from the rumen microbiome.</title>
        <authorList>
            <person name="Kelly W."/>
        </authorList>
    </citation>
    <scope>NUCLEOTIDE SEQUENCE [LARGE SCALE GENOMIC DNA]</scope>
    <source>
        <strain evidence="1 2">NLAE-zl-C242</strain>
    </source>
</reference>
<accession>A0A2Y9CA78</accession>
<proteinExistence type="predicted"/>
<name>A0A2Y9CA78_9FIRM</name>
<keyword evidence="2" id="KW-1185">Reference proteome</keyword>
<dbReference type="InterPro" id="IPR001646">
    <property type="entry name" value="5peptide_repeat"/>
</dbReference>
<organism evidence="1 2">
    <name type="scientific">Faecalicatena orotica</name>
    <dbReference type="NCBI Taxonomy" id="1544"/>
    <lineage>
        <taxon>Bacteria</taxon>
        <taxon>Bacillati</taxon>
        <taxon>Bacillota</taxon>
        <taxon>Clostridia</taxon>
        <taxon>Lachnospirales</taxon>
        <taxon>Lachnospiraceae</taxon>
        <taxon>Faecalicatena</taxon>
    </lineage>
</organism>
<dbReference type="AlphaFoldDB" id="A0A2Y9CA78"/>
<dbReference type="SUPFAM" id="SSF141571">
    <property type="entry name" value="Pentapeptide repeat-like"/>
    <property type="match status" value="1"/>
</dbReference>